<keyword evidence="4" id="KW-1185">Reference proteome</keyword>
<comment type="caution">
    <text evidence="3">The sequence shown here is derived from an EMBL/GenBank/DDBJ whole genome shotgun (WGS) entry which is preliminary data.</text>
</comment>
<organism evidence="3 4">
    <name type="scientific">Ramazzottius varieornatus</name>
    <name type="common">Water bear</name>
    <name type="synonym">Tardigrade</name>
    <dbReference type="NCBI Taxonomy" id="947166"/>
    <lineage>
        <taxon>Eukaryota</taxon>
        <taxon>Metazoa</taxon>
        <taxon>Ecdysozoa</taxon>
        <taxon>Tardigrada</taxon>
        <taxon>Eutardigrada</taxon>
        <taxon>Parachela</taxon>
        <taxon>Hypsibioidea</taxon>
        <taxon>Ramazzottiidae</taxon>
        <taxon>Ramazzottius</taxon>
    </lineage>
</organism>
<protein>
    <recommendedName>
        <fullName evidence="5">TGF-beta propeptide domain-containing protein</fullName>
    </recommendedName>
</protein>
<evidence type="ECO:0000256" key="2">
    <source>
        <dbReference type="SAM" id="SignalP"/>
    </source>
</evidence>
<reference evidence="3 4" key="1">
    <citation type="journal article" date="2016" name="Nat. Commun.">
        <title>Extremotolerant tardigrade genome and improved radiotolerance of human cultured cells by tardigrade-unique protein.</title>
        <authorList>
            <person name="Hashimoto T."/>
            <person name="Horikawa D.D."/>
            <person name="Saito Y."/>
            <person name="Kuwahara H."/>
            <person name="Kozuka-Hata H."/>
            <person name="Shin-I T."/>
            <person name="Minakuchi Y."/>
            <person name="Ohishi K."/>
            <person name="Motoyama A."/>
            <person name="Aizu T."/>
            <person name="Enomoto A."/>
            <person name="Kondo K."/>
            <person name="Tanaka S."/>
            <person name="Hara Y."/>
            <person name="Koshikawa S."/>
            <person name="Sagara H."/>
            <person name="Miura T."/>
            <person name="Yokobori S."/>
            <person name="Miyagawa K."/>
            <person name="Suzuki Y."/>
            <person name="Kubo T."/>
            <person name="Oyama M."/>
            <person name="Kohara Y."/>
            <person name="Fujiyama A."/>
            <person name="Arakawa K."/>
            <person name="Katayama T."/>
            <person name="Toyoda A."/>
            <person name="Kunieda T."/>
        </authorList>
    </citation>
    <scope>NUCLEOTIDE SEQUENCE [LARGE SCALE GENOMIC DNA]</scope>
    <source>
        <strain evidence="3 4">YOKOZUNA-1</strain>
    </source>
</reference>
<dbReference type="Proteomes" id="UP000186922">
    <property type="component" value="Unassembled WGS sequence"/>
</dbReference>
<feature type="signal peptide" evidence="2">
    <location>
        <begin position="1"/>
        <end position="24"/>
    </location>
</feature>
<sequence length="213" mass="23360">MVKVIMRAMPCGKWLLIALYVCLACVLEESTAVHRVDGATPDNRPSSSGPSIIDEDAIDKLSEIFDIPTLKSSRHFALRGNATQAGLPRPLADSISGRPPQYMLNLYQTITDSNGIMRIPNPYHANLIKSFSNKDLGENNKVEFDIKSLQESGQERESVLQAEMHLDMSINLSALLANYSASQQAEDDEEEAEAVTCGPPRPANPTCTTPRKC</sequence>
<keyword evidence="2" id="KW-0732">Signal</keyword>
<dbReference type="AlphaFoldDB" id="A0A1D1VLM5"/>
<dbReference type="OrthoDB" id="5987191at2759"/>
<dbReference type="EMBL" id="BDGG01000007">
    <property type="protein sequence ID" value="GAV01726.1"/>
    <property type="molecule type" value="Genomic_DNA"/>
</dbReference>
<gene>
    <name evidence="3" type="primary">RvY_12387</name>
    <name evidence="3" type="synonym">RvY_12387.1</name>
    <name evidence="3" type="ORF">RvY_12387-1</name>
</gene>
<feature type="region of interest" description="Disordered" evidence="1">
    <location>
        <begin position="182"/>
        <end position="213"/>
    </location>
</feature>
<evidence type="ECO:0008006" key="5">
    <source>
        <dbReference type="Google" id="ProtNLM"/>
    </source>
</evidence>
<name>A0A1D1VLM5_RAMVA</name>
<accession>A0A1D1VLM5</accession>
<evidence type="ECO:0000313" key="4">
    <source>
        <dbReference type="Proteomes" id="UP000186922"/>
    </source>
</evidence>
<feature type="chain" id="PRO_5008898575" description="TGF-beta propeptide domain-containing protein" evidence="2">
    <location>
        <begin position="25"/>
        <end position="213"/>
    </location>
</feature>
<evidence type="ECO:0000256" key="1">
    <source>
        <dbReference type="SAM" id="MobiDB-lite"/>
    </source>
</evidence>
<dbReference type="STRING" id="947166.A0A1D1VLM5"/>
<proteinExistence type="predicted"/>
<evidence type="ECO:0000313" key="3">
    <source>
        <dbReference type="EMBL" id="GAV01726.1"/>
    </source>
</evidence>